<dbReference type="Gene3D" id="3.30.70.330">
    <property type="match status" value="2"/>
</dbReference>
<comment type="function">
    <text evidence="1">Involved in pre-25S rRNA processing.</text>
</comment>
<keyword evidence="8" id="KW-0539">Nucleus</keyword>
<evidence type="ECO:0000256" key="2">
    <source>
        <dbReference type="ARBA" id="ARBA00004604"/>
    </source>
</evidence>
<feature type="compositionally biased region" description="Basic and acidic residues" evidence="10">
    <location>
        <begin position="93"/>
        <end position="130"/>
    </location>
</feature>
<dbReference type="InterPro" id="IPR035979">
    <property type="entry name" value="RBD_domain_sf"/>
</dbReference>
<keyword evidence="7 9" id="KW-0694">RNA-binding</keyword>
<feature type="region of interest" description="Disordered" evidence="10">
    <location>
        <begin position="38"/>
        <end position="130"/>
    </location>
</feature>
<feature type="compositionally biased region" description="Acidic residues" evidence="10">
    <location>
        <begin position="177"/>
        <end position="186"/>
    </location>
</feature>
<dbReference type="GO" id="GO:0005730">
    <property type="term" value="C:nucleolus"/>
    <property type="evidence" value="ECO:0007669"/>
    <property type="project" value="UniProtKB-SubCell"/>
</dbReference>
<evidence type="ECO:0000313" key="12">
    <source>
        <dbReference type="EMBL" id="CAB4254108.1"/>
    </source>
</evidence>
<dbReference type="FunFam" id="3.30.70.330:FF:000925">
    <property type="entry name" value="Nucleolar protein 12"/>
    <property type="match status" value="1"/>
</dbReference>
<evidence type="ECO:0000259" key="11">
    <source>
        <dbReference type="PROSITE" id="PS50102"/>
    </source>
</evidence>
<dbReference type="GeneID" id="64857091"/>
<dbReference type="Proteomes" id="UP000644660">
    <property type="component" value="Unassembled WGS sequence"/>
</dbReference>
<evidence type="ECO:0000256" key="8">
    <source>
        <dbReference type="ARBA" id="ARBA00023242"/>
    </source>
</evidence>
<evidence type="ECO:0000256" key="1">
    <source>
        <dbReference type="ARBA" id="ARBA00002475"/>
    </source>
</evidence>
<dbReference type="Pfam" id="PF00076">
    <property type="entry name" value="RRM_1"/>
    <property type="match status" value="1"/>
</dbReference>
<comment type="similarity">
    <text evidence="3">Belongs to the RRM RBM34 family.</text>
</comment>
<evidence type="ECO:0000313" key="13">
    <source>
        <dbReference type="Proteomes" id="UP000644660"/>
    </source>
</evidence>
<keyword evidence="5" id="KW-0690">Ribosome biogenesis</keyword>
<dbReference type="RefSeq" id="XP_041405952.1">
    <property type="nucleotide sequence ID" value="XM_041550018.1"/>
</dbReference>
<comment type="caution">
    <text evidence="12">The sequence shown here is derived from an EMBL/GenBank/DDBJ whole genome shotgun (WGS) entry which is preliminary data.</text>
</comment>
<comment type="subcellular location">
    <subcellularLocation>
        <location evidence="2">Nucleus</location>
        <location evidence="2">Nucleolus</location>
    </subcellularLocation>
</comment>
<organism evidence="12 13">
    <name type="scientific">Maudiozyma barnettii</name>
    <dbReference type="NCBI Taxonomy" id="61262"/>
    <lineage>
        <taxon>Eukaryota</taxon>
        <taxon>Fungi</taxon>
        <taxon>Dikarya</taxon>
        <taxon>Ascomycota</taxon>
        <taxon>Saccharomycotina</taxon>
        <taxon>Saccharomycetes</taxon>
        <taxon>Saccharomycetales</taxon>
        <taxon>Saccharomycetaceae</taxon>
        <taxon>Maudiozyma</taxon>
    </lineage>
</organism>
<dbReference type="InterPro" id="IPR047189">
    <property type="entry name" value="RRM2_Nop12p-like"/>
</dbReference>
<dbReference type="SMART" id="SM00360">
    <property type="entry name" value="RRM"/>
    <property type="match status" value="1"/>
</dbReference>
<reference evidence="12 13" key="1">
    <citation type="submission" date="2020-05" db="EMBL/GenBank/DDBJ databases">
        <authorList>
            <person name="Casaregola S."/>
            <person name="Devillers H."/>
            <person name="Grondin C."/>
        </authorList>
    </citation>
    <scope>NUCLEOTIDE SEQUENCE [LARGE SCALE GENOMIC DNA]</scope>
    <source>
        <strain evidence="12 13">CLIB 1767</strain>
    </source>
</reference>
<feature type="region of interest" description="Disordered" evidence="10">
    <location>
        <begin position="412"/>
        <end position="451"/>
    </location>
</feature>
<dbReference type="PANTHER" id="PTHR23236">
    <property type="entry name" value="EUKARYOTIC TRANSLATION INITIATION FACTOR 4B/4H"/>
    <property type="match status" value="1"/>
</dbReference>
<dbReference type="GO" id="GO:0019843">
    <property type="term" value="F:rRNA binding"/>
    <property type="evidence" value="ECO:0007669"/>
    <property type="project" value="TreeGrafter"/>
</dbReference>
<dbReference type="PANTHER" id="PTHR23236:SF25">
    <property type="entry name" value="RNA-BINDING PROTEIN 34"/>
    <property type="match status" value="1"/>
</dbReference>
<protein>
    <recommendedName>
        <fullName evidence="4">Nucleolar protein 12</fullName>
    </recommendedName>
</protein>
<keyword evidence="13" id="KW-1185">Reference proteome</keyword>
<feature type="compositionally biased region" description="Basic and acidic residues" evidence="10">
    <location>
        <begin position="53"/>
        <end position="78"/>
    </location>
</feature>
<accession>A0A8H2ZGW3</accession>
<dbReference type="InterPro" id="IPR000504">
    <property type="entry name" value="RRM_dom"/>
</dbReference>
<evidence type="ECO:0000256" key="3">
    <source>
        <dbReference type="ARBA" id="ARBA00007077"/>
    </source>
</evidence>
<dbReference type="EMBL" id="CAEFZW010000003">
    <property type="protein sequence ID" value="CAB4254108.1"/>
    <property type="molecule type" value="Genomic_DNA"/>
</dbReference>
<dbReference type="SUPFAM" id="SSF54928">
    <property type="entry name" value="RNA-binding domain, RBD"/>
    <property type="match status" value="1"/>
</dbReference>
<dbReference type="PROSITE" id="PS50102">
    <property type="entry name" value="RRM"/>
    <property type="match status" value="1"/>
</dbReference>
<gene>
    <name evidence="12" type="ORF">KABA2_03S12738</name>
</gene>
<name>A0A8H2ZGW3_9SACH</name>
<evidence type="ECO:0000256" key="9">
    <source>
        <dbReference type="PROSITE-ProRule" id="PRU00176"/>
    </source>
</evidence>
<feature type="domain" description="RRM" evidence="11">
    <location>
        <begin position="272"/>
        <end position="358"/>
    </location>
</feature>
<evidence type="ECO:0000256" key="7">
    <source>
        <dbReference type="ARBA" id="ARBA00022884"/>
    </source>
</evidence>
<dbReference type="OrthoDB" id="442677at2759"/>
<feature type="region of interest" description="Disordered" evidence="10">
    <location>
        <begin position="359"/>
        <end position="396"/>
    </location>
</feature>
<feature type="compositionally biased region" description="Basic and acidic residues" evidence="10">
    <location>
        <begin position="359"/>
        <end position="384"/>
    </location>
</feature>
<dbReference type="AlphaFoldDB" id="A0A8H2ZGW3"/>
<proteinExistence type="inferred from homology"/>
<evidence type="ECO:0000256" key="6">
    <source>
        <dbReference type="ARBA" id="ARBA00022552"/>
    </source>
</evidence>
<evidence type="ECO:0000256" key="5">
    <source>
        <dbReference type="ARBA" id="ARBA00022517"/>
    </source>
</evidence>
<evidence type="ECO:0000256" key="4">
    <source>
        <dbReference type="ARBA" id="ARBA00015520"/>
    </source>
</evidence>
<dbReference type="InterPro" id="IPR012677">
    <property type="entry name" value="Nucleotide-bd_a/b_plait_sf"/>
</dbReference>
<dbReference type="GO" id="GO:0000463">
    <property type="term" value="P:maturation of LSU-rRNA from tricistronic rRNA transcript (SSU-rRNA, 5.8S rRNA, LSU-rRNA)"/>
    <property type="evidence" value="ECO:0007669"/>
    <property type="project" value="TreeGrafter"/>
</dbReference>
<feature type="region of interest" description="Disordered" evidence="10">
    <location>
        <begin position="167"/>
        <end position="186"/>
    </location>
</feature>
<keyword evidence="6" id="KW-0698">rRNA processing</keyword>
<evidence type="ECO:0000256" key="10">
    <source>
        <dbReference type="SAM" id="MobiDB-lite"/>
    </source>
</evidence>
<feature type="compositionally biased region" description="Basic residues" evidence="10">
    <location>
        <begin position="421"/>
        <end position="440"/>
    </location>
</feature>
<sequence length="451" mass="51735">MSSIDNLFGNVDSKNVESNVNDIFNQKSNAVDTVSIKTKLRTILPSIKKKRKNTGEEKEKDQKKEDDKEDSRGEEPVPKKQKKKDGEGDDDLEGKYFAKIMDDDKKDKDNENASDSDEKATKTKHAEKAKKVDLKEDELEKAERTVFVGNVTNEVITSKDKFKSFKKLFSTDPNPKEDEEDQDEEEIKNKKKLYVIESVRFRSISFKEALPRKVAFAQQKLHDSREAVNAYIVYKEKDSVRPLLKKLNATVFENRHLRVDSVIHPAPHDKQRSIFVGNLDFEEDEESLWKHFGNCGEIEYVRIIRDSITNMGKGFAYVQFYELQSVNKALLLNGKPMISVNATKNKKGRKLRVTRCKNMRKEKNASDARHSKGKNFDKLNESQRTKMGRAGRVLGKADKATLGKQLTIEGLRATKGEKVSHLKRKKQRSKSGRVTKRSIAYKKAQNETSEK</sequence>
<dbReference type="CDD" id="cd12670">
    <property type="entry name" value="RRM2_Nop12p_like"/>
    <property type="match status" value="1"/>
</dbReference>